<evidence type="ECO:0000313" key="3">
    <source>
        <dbReference type="Proteomes" id="UP000772618"/>
    </source>
</evidence>
<dbReference type="InterPro" id="IPR028973">
    <property type="entry name" value="PhnB-like"/>
</dbReference>
<dbReference type="RefSeq" id="WP_254157675.1">
    <property type="nucleotide sequence ID" value="NZ_JAHESD010000106.1"/>
</dbReference>
<dbReference type="EMBL" id="JAHESD010000106">
    <property type="protein sequence ID" value="MBT1706389.1"/>
    <property type="molecule type" value="Genomic_DNA"/>
</dbReference>
<evidence type="ECO:0000259" key="1">
    <source>
        <dbReference type="Pfam" id="PF06983"/>
    </source>
</evidence>
<proteinExistence type="predicted"/>
<protein>
    <submittedName>
        <fullName evidence="2">VOC family protein</fullName>
    </submittedName>
</protein>
<dbReference type="Gene3D" id="3.10.180.10">
    <property type="entry name" value="2,3-Dihydroxybiphenyl 1,2-Dioxygenase, domain 1"/>
    <property type="match status" value="1"/>
</dbReference>
<dbReference type="Proteomes" id="UP000772618">
    <property type="component" value="Unassembled WGS sequence"/>
</dbReference>
<evidence type="ECO:0000313" key="2">
    <source>
        <dbReference type="EMBL" id="MBT1706389.1"/>
    </source>
</evidence>
<dbReference type="Gene3D" id="3.30.720.110">
    <property type="match status" value="1"/>
</dbReference>
<dbReference type="InterPro" id="IPR029068">
    <property type="entry name" value="Glyas_Bleomycin-R_OHBP_Dase"/>
</dbReference>
<dbReference type="Gene3D" id="3.30.720.100">
    <property type="match status" value="1"/>
</dbReference>
<dbReference type="SUPFAM" id="SSF54593">
    <property type="entry name" value="Glyoxalase/Bleomycin resistance protein/Dihydroxybiphenyl dioxygenase"/>
    <property type="match status" value="2"/>
</dbReference>
<feature type="domain" description="PhnB-like" evidence="1">
    <location>
        <begin position="7"/>
        <end position="131"/>
    </location>
</feature>
<dbReference type="CDD" id="cd06588">
    <property type="entry name" value="PhnB_like"/>
    <property type="match status" value="2"/>
</dbReference>
<dbReference type="PANTHER" id="PTHR33990">
    <property type="entry name" value="PROTEIN YJDN-RELATED"/>
    <property type="match status" value="1"/>
</dbReference>
<accession>A0ABS5VY99</accession>
<keyword evidence="3" id="KW-1185">Reference proteome</keyword>
<name>A0ABS5VY99_9BACT</name>
<comment type="caution">
    <text evidence="2">The sequence shown here is derived from an EMBL/GenBank/DDBJ whole genome shotgun (WGS) entry which is preliminary data.</text>
</comment>
<sequence length="308" mass="34872">MTKKLISNGLWFDSQAEEAAKFYTSVFAGSKIGNIVRYGKEGFEIHGRPEGSVMVVEFELAGEKFVAINGGPLFTFNQSISYFVVCESLEETDKTWNTLLENGKVLMPYQKYDWSEKYGWLTDRYGLSWQISYGKISDVGQKITPSLLFVQQQYGHAEEAIKFYTSIFKDSKVDGIMKHPAGGSEREGAVAHAQFSLAGQKFMIMESGMKEHEFNFNEAISIIINCQNQKEIDYYWDKFTAEGGQEVACGWLKDKFGVSWQVDSVELAAMLKDSDKEKVARVTKAFLKMKKFDVAKLREAFEGSVVVH</sequence>
<dbReference type="Pfam" id="PF06983">
    <property type="entry name" value="3-dmu-9_3-mt"/>
    <property type="match status" value="2"/>
</dbReference>
<organism evidence="2 3">
    <name type="scientific">Chryseosolibacter indicus</name>
    <dbReference type="NCBI Taxonomy" id="2782351"/>
    <lineage>
        <taxon>Bacteria</taxon>
        <taxon>Pseudomonadati</taxon>
        <taxon>Bacteroidota</taxon>
        <taxon>Cytophagia</taxon>
        <taxon>Cytophagales</taxon>
        <taxon>Chryseotaleaceae</taxon>
        <taxon>Chryseosolibacter</taxon>
    </lineage>
</organism>
<feature type="domain" description="PhnB-like" evidence="1">
    <location>
        <begin position="141"/>
        <end position="262"/>
    </location>
</feature>
<gene>
    <name evidence="2" type="ORF">KK060_24135</name>
</gene>
<reference evidence="2 3" key="1">
    <citation type="submission" date="2021-05" db="EMBL/GenBank/DDBJ databases">
        <title>A Polyphasic approach of four new species of the genus Ohtaekwangia: Ohtaekwangia histidinii sp. nov., Ohtaekwangia cretensis sp. nov., Ohtaekwangia indiensis sp. nov., Ohtaekwangia reichenbachii sp. nov. from diverse environment.</title>
        <authorList>
            <person name="Octaviana S."/>
        </authorList>
    </citation>
    <scope>NUCLEOTIDE SEQUENCE [LARGE SCALE GENOMIC DNA]</scope>
    <source>
        <strain evidence="2 3">PWU20</strain>
    </source>
</reference>